<dbReference type="Proteomes" id="UP000828390">
    <property type="component" value="Unassembled WGS sequence"/>
</dbReference>
<keyword evidence="1" id="KW-0472">Membrane</keyword>
<evidence type="ECO:0000256" key="2">
    <source>
        <dbReference type="SAM" id="SignalP"/>
    </source>
</evidence>
<feature type="chain" id="PRO_5039285825" description="Glycine-rich protein" evidence="2">
    <location>
        <begin position="21"/>
        <end position="116"/>
    </location>
</feature>
<reference evidence="3" key="1">
    <citation type="journal article" date="2019" name="bioRxiv">
        <title>The Genome of the Zebra Mussel, Dreissena polymorpha: A Resource for Invasive Species Research.</title>
        <authorList>
            <person name="McCartney M.A."/>
            <person name="Auch B."/>
            <person name="Kono T."/>
            <person name="Mallez S."/>
            <person name="Zhang Y."/>
            <person name="Obille A."/>
            <person name="Becker A."/>
            <person name="Abrahante J.E."/>
            <person name="Garbe J."/>
            <person name="Badalamenti J.P."/>
            <person name="Herman A."/>
            <person name="Mangelson H."/>
            <person name="Liachko I."/>
            <person name="Sullivan S."/>
            <person name="Sone E.D."/>
            <person name="Koren S."/>
            <person name="Silverstein K.A.T."/>
            <person name="Beckman K.B."/>
            <person name="Gohl D.M."/>
        </authorList>
    </citation>
    <scope>NUCLEOTIDE SEQUENCE</scope>
    <source>
        <strain evidence="3">Duluth1</strain>
        <tissue evidence="3">Whole animal</tissue>
    </source>
</reference>
<protein>
    <recommendedName>
        <fullName evidence="5">Glycine-rich protein</fullName>
    </recommendedName>
</protein>
<keyword evidence="2" id="KW-0732">Signal</keyword>
<reference evidence="3" key="2">
    <citation type="submission" date="2020-11" db="EMBL/GenBank/DDBJ databases">
        <authorList>
            <person name="McCartney M.A."/>
            <person name="Auch B."/>
            <person name="Kono T."/>
            <person name="Mallez S."/>
            <person name="Becker A."/>
            <person name="Gohl D.M."/>
            <person name="Silverstein K.A.T."/>
            <person name="Koren S."/>
            <person name="Bechman K.B."/>
            <person name="Herman A."/>
            <person name="Abrahante J.E."/>
            <person name="Garbe J."/>
        </authorList>
    </citation>
    <scope>NUCLEOTIDE SEQUENCE</scope>
    <source>
        <strain evidence="3">Duluth1</strain>
        <tissue evidence="3">Whole animal</tissue>
    </source>
</reference>
<sequence length="116" mass="12106">MRVFLIGCLCVISTVLMATAIDAYYDMSSIYGGGAGMGSIGYPGAMGYGYGGGAIGGAGGGGGGMGGIFGILIFRKYRSEHVIIIHMYMFILYGLSDFKIHLCQLIPENNLDALSS</sequence>
<keyword evidence="1" id="KW-0812">Transmembrane</keyword>
<proteinExistence type="predicted"/>
<dbReference type="AlphaFoldDB" id="A0A9D4IHG7"/>
<organism evidence="3 4">
    <name type="scientific">Dreissena polymorpha</name>
    <name type="common">Zebra mussel</name>
    <name type="synonym">Mytilus polymorpha</name>
    <dbReference type="NCBI Taxonomy" id="45954"/>
    <lineage>
        <taxon>Eukaryota</taxon>
        <taxon>Metazoa</taxon>
        <taxon>Spiralia</taxon>
        <taxon>Lophotrochozoa</taxon>
        <taxon>Mollusca</taxon>
        <taxon>Bivalvia</taxon>
        <taxon>Autobranchia</taxon>
        <taxon>Heteroconchia</taxon>
        <taxon>Euheterodonta</taxon>
        <taxon>Imparidentia</taxon>
        <taxon>Neoheterodontei</taxon>
        <taxon>Myida</taxon>
        <taxon>Dreissenoidea</taxon>
        <taxon>Dreissenidae</taxon>
        <taxon>Dreissena</taxon>
    </lineage>
</organism>
<keyword evidence="1" id="KW-1133">Transmembrane helix</keyword>
<feature type="signal peptide" evidence="2">
    <location>
        <begin position="1"/>
        <end position="20"/>
    </location>
</feature>
<feature type="transmembrane region" description="Helical" evidence="1">
    <location>
        <begin position="47"/>
        <end position="74"/>
    </location>
</feature>
<evidence type="ECO:0000256" key="1">
    <source>
        <dbReference type="SAM" id="Phobius"/>
    </source>
</evidence>
<gene>
    <name evidence="3" type="ORF">DPMN_177047</name>
</gene>
<evidence type="ECO:0000313" key="3">
    <source>
        <dbReference type="EMBL" id="KAH3775641.1"/>
    </source>
</evidence>
<dbReference type="EMBL" id="JAIWYP010000009">
    <property type="protein sequence ID" value="KAH3775641.1"/>
    <property type="molecule type" value="Genomic_DNA"/>
</dbReference>
<comment type="caution">
    <text evidence="3">The sequence shown here is derived from an EMBL/GenBank/DDBJ whole genome shotgun (WGS) entry which is preliminary data.</text>
</comment>
<accession>A0A9D4IHG7</accession>
<evidence type="ECO:0008006" key="5">
    <source>
        <dbReference type="Google" id="ProtNLM"/>
    </source>
</evidence>
<name>A0A9D4IHG7_DREPO</name>
<keyword evidence="4" id="KW-1185">Reference proteome</keyword>
<evidence type="ECO:0000313" key="4">
    <source>
        <dbReference type="Proteomes" id="UP000828390"/>
    </source>
</evidence>